<sequence>MTLTGSGLGGSGGEAKGRVKKVVGEKNGHLIPMEDPRFCASAAAEWIKAEVEAWWAEERKYEEWTRKSSEEKTTLSDDFKSGPKVSTSDNDCFGGVGVEEEEEGGSLHCIVKWS</sequence>
<name>A0ACC1RIJ4_9HYPO</name>
<gene>
    <name evidence="1" type="ORF">NM208_g14268</name>
</gene>
<comment type="caution">
    <text evidence="1">The sequence shown here is derived from an EMBL/GenBank/DDBJ whole genome shotgun (WGS) entry which is preliminary data.</text>
</comment>
<dbReference type="Proteomes" id="UP001148629">
    <property type="component" value="Unassembled WGS sequence"/>
</dbReference>
<keyword evidence="2" id="KW-1185">Reference proteome</keyword>
<accession>A0ACC1RIJ4</accession>
<evidence type="ECO:0000313" key="1">
    <source>
        <dbReference type="EMBL" id="KAJ3519091.1"/>
    </source>
</evidence>
<organism evidence="1 2">
    <name type="scientific">Fusarium decemcellulare</name>
    <dbReference type="NCBI Taxonomy" id="57161"/>
    <lineage>
        <taxon>Eukaryota</taxon>
        <taxon>Fungi</taxon>
        <taxon>Dikarya</taxon>
        <taxon>Ascomycota</taxon>
        <taxon>Pezizomycotina</taxon>
        <taxon>Sordariomycetes</taxon>
        <taxon>Hypocreomycetidae</taxon>
        <taxon>Hypocreales</taxon>
        <taxon>Nectriaceae</taxon>
        <taxon>Fusarium</taxon>
        <taxon>Fusarium decemcellulare species complex</taxon>
    </lineage>
</organism>
<evidence type="ECO:0000313" key="2">
    <source>
        <dbReference type="Proteomes" id="UP001148629"/>
    </source>
</evidence>
<dbReference type="EMBL" id="JANRMS010003235">
    <property type="protein sequence ID" value="KAJ3519091.1"/>
    <property type="molecule type" value="Genomic_DNA"/>
</dbReference>
<protein>
    <submittedName>
        <fullName evidence="1">Uncharacterized protein</fullName>
    </submittedName>
</protein>
<proteinExistence type="predicted"/>
<reference evidence="1" key="1">
    <citation type="submission" date="2022-08" db="EMBL/GenBank/DDBJ databases">
        <title>Genome Sequence of Fusarium decemcellulare.</title>
        <authorList>
            <person name="Buettner E."/>
        </authorList>
    </citation>
    <scope>NUCLEOTIDE SEQUENCE</scope>
    <source>
        <strain evidence="1">Babe19</strain>
    </source>
</reference>